<dbReference type="GO" id="GO:0003677">
    <property type="term" value="F:DNA binding"/>
    <property type="evidence" value="ECO:0007669"/>
    <property type="project" value="UniProtKB-KW"/>
</dbReference>
<feature type="domain" description="HTH marR-type" evidence="4">
    <location>
        <begin position="1"/>
        <end position="137"/>
    </location>
</feature>
<dbReference type="InterPro" id="IPR000835">
    <property type="entry name" value="HTH_MarR-typ"/>
</dbReference>
<evidence type="ECO:0000313" key="6">
    <source>
        <dbReference type="Proteomes" id="UP000824193"/>
    </source>
</evidence>
<gene>
    <name evidence="5" type="ORF">H9865_05835</name>
</gene>
<dbReference type="SUPFAM" id="SSF46785">
    <property type="entry name" value="Winged helix' DNA-binding domain"/>
    <property type="match status" value="1"/>
</dbReference>
<dbReference type="PRINTS" id="PR00598">
    <property type="entry name" value="HTHMARR"/>
</dbReference>
<keyword evidence="3" id="KW-0804">Transcription</keyword>
<reference evidence="5" key="1">
    <citation type="journal article" date="2021" name="PeerJ">
        <title>Extensive microbial diversity within the chicken gut microbiome revealed by metagenomics and culture.</title>
        <authorList>
            <person name="Gilroy R."/>
            <person name="Ravi A."/>
            <person name="Getino M."/>
            <person name="Pursley I."/>
            <person name="Horton D.L."/>
            <person name="Alikhan N.F."/>
            <person name="Baker D."/>
            <person name="Gharbi K."/>
            <person name="Hall N."/>
            <person name="Watson M."/>
            <person name="Adriaenssens E.M."/>
            <person name="Foster-Nyarko E."/>
            <person name="Jarju S."/>
            <person name="Secka A."/>
            <person name="Antonio M."/>
            <person name="Oren A."/>
            <person name="Chaudhuri R.R."/>
            <person name="La Ragione R."/>
            <person name="Hildebrand F."/>
            <person name="Pallen M.J."/>
        </authorList>
    </citation>
    <scope>NUCLEOTIDE SEQUENCE</scope>
    <source>
        <strain evidence="5">2239</strain>
    </source>
</reference>
<evidence type="ECO:0000313" key="5">
    <source>
        <dbReference type="EMBL" id="HIX05608.1"/>
    </source>
</evidence>
<evidence type="ECO:0000256" key="3">
    <source>
        <dbReference type="ARBA" id="ARBA00023163"/>
    </source>
</evidence>
<accession>A0A9D1V3W7</accession>
<dbReference type="InterPro" id="IPR036390">
    <property type="entry name" value="WH_DNA-bd_sf"/>
</dbReference>
<evidence type="ECO:0000256" key="1">
    <source>
        <dbReference type="ARBA" id="ARBA00023015"/>
    </source>
</evidence>
<protein>
    <submittedName>
        <fullName evidence="5">MarR family transcriptional regulator</fullName>
    </submittedName>
</protein>
<dbReference type="SMART" id="SM00347">
    <property type="entry name" value="HTH_MARR"/>
    <property type="match status" value="1"/>
</dbReference>
<name>A0A9D1V3W7_9FIRM</name>
<dbReference type="Gene3D" id="1.10.10.10">
    <property type="entry name" value="Winged helix-like DNA-binding domain superfamily/Winged helix DNA-binding domain"/>
    <property type="match status" value="1"/>
</dbReference>
<dbReference type="Pfam" id="PF12802">
    <property type="entry name" value="MarR_2"/>
    <property type="match status" value="1"/>
</dbReference>
<comment type="caution">
    <text evidence="5">The sequence shown here is derived from an EMBL/GenBank/DDBJ whole genome shotgun (WGS) entry which is preliminary data.</text>
</comment>
<dbReference type="PANTHER" id="PTHR42756">
    <property type="entry name" value="TRANSCRIPTIONAL REGULATOR, MARR"/>
    <property type="match status" value="1"/>
</dbReference>
<evidence type="ECO:0000259" key="4">
    <source>
        <dbReference type="PROSITE" id="PS50995"/>
    </source>
</evidence>
<evidence type="ECO:0000256" key="2">
    <source>
        <dbReference type="ARBA" id="ARBA00023125"/>
    </source>
</evidence>
<keyword evidence="2" id="KW-0238">DNA-binding</keyword>
<dbReference type="GO" id="GO:0003700">
    <property type="term" value="F:DNA-binding transcription factor activity"/>
    <property type="evidence" value="ECO:0007669"/>
    <property type="project" value="InterPro"/>
</dbReference>
<dbReference type="AlphaFoldDB" id="A0A9D1V3W7"/>
<sequence length="144" mass="15969">MQPIADSSLRSLSILYRKSHIWLSEGCAPCGLTAAQAVVILVVCDHGALTQDEITKRLSLDKSVVAKTVAKLEETGFLSRRTNPRDKRTYDIHPTQKALEVYPALQGQVEEGFVRMTARMTGEERAQFQRLLALAAQACLDPEE</sequence>
<dbReference type="PANTHER" id="PTHR42756:SF1">
    <property type="entry name" value="TRANSCRIPTIONAL REPRESSOR OF EMRAB OPERON"/>
    <property type="match status" value="1"/>
</dbReference>
<reference evidence="5" key="2">
    <citation type="submission" date="2021-04" db="EMBL/GenBank/DDBJ databases">
        <authorList>
            <person name="Gilroy R."/>
        </authorList>
    </citation>
    <scope>NUCLEOTIDE SEQUENCE</scope>
    <source>
        <strain evidence="5">2239</strain>
    </source>
</reference>
<dbReference type="Proteomes" id="UP000824193">
    <property type="component" value="Unassembled WGS sequence"/>
</dbReference>
<dbReference type="InterPro" id="IPR036388">
    <property type="entry name" value="WH-like_DNA-bd_sf"/>
</dbReference>
<dbReference type="EMBL" id="DXFW01000017">
    <property type="protein sequence ID" value="HIX05608.1"/>
    <property type="molecule type" value="Genomic_DNA"/>
</dbReference>
<keyword evidence="1" id="KW-0805">Transcription regulation</keyword>
<organism evidence="5 6">
    <name type="scientific">Candidatus Allofournierella pullicola</name>
    <dbReference type="NCBI Taxonomy" id="2838596"/>
    <lineage>
        <taxon>Bacteria</taxon>
        <taxon>Bacillati</taxon>
        <taxon>Bacillota</taxon>
        <taxon>Clostridia</taxon>
        <taxon>Eubacteriales</taxon>
        <taxon>Oscillospiraceae</taxon>
        <taxon>Allofournierella</taxon>
    </lineage>
</organism>
<dbReference type="PROSITE" id="PS50995">
    <property type="entry name" value="HTH_MARR_2"/>
    <property type="match status" value="1"/>
</dbReference>
<proteinExistence type="predicted"/>